<dbReference type="EMBL" id="BPQB01000001">
    <property type="protein sequence ID" value="GJE84264.1"/>
    <property type="molecule type" value="Genomic_DNA"/>
</dbReference>
<comment type="caution">
    <text evidence="2">The sequence shown here is derived from an EMBL/GenBank/DDBJ whole genome shotgun (WGS) entry which is preliminary data.</text>
</comment>
<proteinExistence type="predicted"/>
<feature type="compositionally biased region" description="Basic residues" evidence="1">
    <location>
        <begin position="67"/>
        <end position="78"/>
    </location>
</feature>
<sequence>MKLVPDLEIEWDTDKDVRSDGTKRPYSSKASTIHGWVTKMRGTLVGNERTRSKGIREMKAAKAIRQYKRQRAKDRRARGQSSQGGLFAFLGLGSKKRGAKAKPASRSASTRAVVQRGSSTRKGNELVLHVSSRTKSPRRSQSTRVEGRITHSRATSPRGSSSHSRPAPQRRATVAAERSGSSRRPSQHTRRHTTDESRSHRRR</sequence>
<dbReference type="AlphaFoldDB" id="A0A9P3L793"/>
<protein>
    <submittedName>
        <fullName evidence="2">Uncharacterized protein</fullName>
    </submittedName>
</protein>
<dbReference type="OrthoDB" id="3256715at2759"/>
<name>A0A9P3L793_9APHY</name>
<reference evidence="2 3" key="1">
    <citation type="submission" date="2021-08" db="EMBL/GenBank/DDBJ databases">
        <title>Draft Genome Sequence of Phanerochaete sordida strain YK-624.</title>
        <authorList>
            <person name="Mori T."/>
            <person name="Dohra H."/>
            <person name="Suzuki T."/>
            <person name="Kawagishi H."/>
            <person name="Hirai H."/>
        </authorList>
    </citation>
    <scope>NUCLEOTIDE SEQUENCE [LARGE SCALE GENOMIC DNA]</scope>
    <source>
        <strain evidence="2 3">YK-624</strain>
    </source>
</reference>
<feature type="region of interest" description="Disordered" evidence="1">
    <location>
        <begin position="67"/>
        <end position="203"/>
    </location>
</feature>
<feature type="compositionally biased region" description="Basic and acidic residues" evidence="1">
    <location>
        <begin position="192"/>
        <end position="203"/>
    </location>
</feature>
<evidence type="ECO:0000313" key="3">
    <source>
        <dbReference type="Proteomes" id="UP000703269"/>
    </source>
</evidence>
<gene>
    <name evidence="2" type="ORF">PsYK624_003400</name>
</gene>
<feature type="compositionally biased region" description="Polar residues" evidence="1">
    <location>
        <begin position="152"/>
        <end position="164"/>
    </location>
</feature>
<feature type="compositionally biased region" description="Polar residues" evidence="1">
    <location>
        <begin position="106"/>
        <end position="121"/>
    </location>
</feature>
<keyword evidence="3" id="KW-1185">Reference proteome</keyword>
<evidence type="ECO:0000256" key="1">
    <source>
        <dbReference type="SAM" id="MobiDB-lite"/>
    </source>
</evidence>
<feature type="compositionally biased region" description="Polar residues" evidence="1">
    <location>
        <begin position="131"/>
        <end position="144"/>
    </location>
</feature>
<dbReference type="Proteomes" id="UP000703269">
    <property type="component" value="Unassembled WGS sequence"/>
</dbReference>
<evidence type="ECO:0000313" key="2">
    <source>
        <dbReference type="EMBL" id="GJE84264.1"/>
    </source>
</evidence>
<accession>A0A9P3L793</accession>
<organism evidence="2 3">
    <name type="scientific">Phanerochaete sordida</name>
    <dbReference type="NCBI Taxonomy" id="48140"/>
    <lineage>
        <taxon>Eukaryota</taxon>
        <taxon>Fungi</taxon>
        <taxon>Dikarya</taxon>
        <taxon>Basidiomycota</taxon>
        <taxon>Agaricomycotina</taxon>
        <taxon>Agaricomycetes</taxon>
        <taxon>Polyporales</taxon>
        <taxon>Phanerochaetaceae</taxon>
        <taxon>Phanerochaete</taxon>
    </lineage>
</organism>